<organism evidence="1 2">
    <name type="scientific">Microvirga tunisiensis</name>
    <dbReference type="NCBI Taxonomy" id="2108360"/>
    <lineage>
        <taxon>Bacteria</taxon>
        <taxon>Pseudomonadati</taxon>
        <taxon>Pseudomonadota</taxon>
        <taxon>Alphaproteobacteria</taxon>
        <taxon>Hyphomicrobiales</taxon>
        <taxon>Methylobacteriaceae</taxon>
        <taxon>Microvirga</taxon>
    </lineage>
</organism>
<protein>
    <submittedName>
        <fullName evidence="1">Uncharacterized protein</fullName>
    </submittedName>
</protein>
<accession>A0A5N7MJL2</accession>
<dbReference type="AlphaFoldDB" id="A0A5N7MJL2"/>
<proteinExistence type="predicted"/>
<reference evidence="1 2" key="1">
    <citation type="journal article" date="2019" name="Syst. Appl. Microbiol.">
        <title>Microvirga tunisiensis sp. nov., a root nodule symbiotic bacterium isolated from Lupinus micranthus and L. luteus grown in Northern Tunisia.</title>
        <authorList>
            <person name="Msaddak A."/>
            <person name="Rejili M."/>
            <person name="Duran D."/>
            <person name="Mars M."/>
            <person name="Palacios J.M."/>
            <person name="Ruiz-Argueso T."/>
            <person name="Rey L."/>
            <person name="Imperial J."/>
        </authorList>
    </citation>
    <scope>NUCLEOTIDE SEQUENCE [LARGE SCALE GENOMIC DNA]</scope>
    <source>
        <strain evidence="1 2">Lmie10</strain>
    </source>
</reference>
<evidence type="ECO:0000313" key="1">
    <source>
        <dbReference type="EMBL" id="MPR27093.1"/>
    </source>
</evidence>
<dbReference type="RefSeq" id="WP_152713238.1">
    <property type="nucleotide sequence ID" value="NZ_VOSJ01000072.1"/>
</dbReference>
<dbReference type="Proteomes" id="UP000403266">
    <property type="component" value="Unassembled WGS sequence"/>
</dbReference>
<evidence type="ECO:0000313" key="2">
    <source>
        <dbReference type="Proteomes" id="UP000403266"/>
    </source>
</evidence>
<gene>
    <name evidence="1" type="ORF">FS320_18185</name>
</gene>
<dbReference type="EMBL" id="VOSK01000072">
    <property type="protein sequence ID" value="MPR27093.1"/>
    <property type="molecule type" value="Genomic_DNA"/>
</dbReference>
<name>A0A5N7MJL2_9HYPH</name>
<comment type="caution">
    <text evidence="1">The sequence shown here is derived from an EMBL/GenBank/DDBJ whole genome shotgun (WGS) entry which is preliminary data.</text>
</comment>
<dbReference type="OrthoDB" id="8021194at2"/>
<keyword evidence="2" id="KW-1185">Reference proteome</keyword>
<sequence length="60" mass="6681">MRIQISACTDKVFSDGLLPMAYLTESSALAVNDNTVRCQTKGKIRLHWKRVACLAQTAVR</sequence>